<organism evidence="2 3">
    <name type="scientific">Teichococcus deserti</name>
    <dbReference type="NCBI Taxonomy" id="1817963"/>
    <lineage>
        <taxon>Bacteria</taxon>
        <taxon>Pseudomonadati</taxon>
        <taxon>Pseudomonadota</taxon>
        <taxon>Alphaproteobacteria</taxon>
        <taxon>Acetobacterales</taxon>
        <taxon>Roseomonadaceae</taxon>
        <taxon>Roseomonas</taxon>
    </lineage>
</organism>
<feature type="domain" description="Calcineurin-like phosphoesterase" evidence="1">
    <location>
        <begin position="16"/>
        <end position="201"/>
    </location>
</feature>
<dbReference type="OrthoDB" id="9807890at2"/>
<dbReference type="GO" id="GO:0005737">
    <property type="term" value="C:cytoplasm"/>
    <property type="evidence" value="ECO:0007669"/>
    <property type="project" value="TreeGrafter"/>
</dbReference>
<dbReference type="InterPro" id="IPR004843">
    <property type="entry name" value="Calcineurin-like_PHP"/>
</dbReference>
<dbReference type="SUPFAM" id="SSF56300">
    <property type="entry name" value="Metallo-dependent phosphatases"/>
    <property type="match status" value="1"/>
</dbReference>
<evidence type="ECO:0000313" key="3">
    <source>
        <dbReference type="Proteomes" id="UP000188879"/>
    </source>
</evidence>
<dbReference type="EMBL" id="MLCO01000143">
    <property type="protein sequence ID" value="ONG52213.1"/>
    <property type="molecule type" value="Genomic_DNA"/>
</dbReference>
<evidence type="ECO:0000259" key="1">
    <source>
        <dbReference type="Pfam" id="PF00149"/>
    </source>
</evidence>
<reference evidence="2 3" key="1">
    <citation type="submission" date="2016-10" db="EMBL/GenBank/DDBJ databases">
        <title>Draft Genome sequence of Roseomonas sp. strain M3.</title>
        <authorList>
            <person name="Subhash Y."/>
            <person name="Lee S."/>
        </authorList>
    </citation>
    <scope>NUCLEOTIDE SEQUENCE [LARGE SCALE GENOMIC DNA]</scope>
    <source>
        <strain evidence="2 3">M3</strain>
    </source>
</reference>
<dbReference type="RefSeq" id="WP_076958139.1">
    <property type="nucleotide sequence ID" value="NZ_MLCO01000143.1"/>
</dbReference>
<dbReference type="InterPro" id="IPR029052">
    <property type="entry name" value="Metallo-depent_PP-like"/>
</dbReference>
<keyword evidence="3" id="KW-1185">Reference proteome</keyword>
<dbReference type="InterPro" id="IPR050126">
    <property type="entry name" value="Ap4A_hydrolase"/>
</dbReference>
<dbReference type="GO" id="GO:0110154">
    <property type="term" value="P:RNA decapping"/>
    <property type="evidence" value="ECO:0007669"/>
    <property type="project" value="TreeGrafter"/>
</dbReference>
<protein>
    <recommendedName>
        <fullName evidence="1">Calcineurin-like phosphoesterase domain-containing protein</fullName>
    </recommendedName>
</protein>
<dbReference type="GO" id="GO:0016791">
    <property type="term" value="F:phosphatase activity"/>
    <property type="evidence" value="ECO:0007669"/>
    <property type="project" value="TreeGrafter"/>
</dbReference>
<name>A0A1V2H1Y5_9PROT</name>
<sequence>MLRLDPAPATMPPGERLYAIGDIHGCATRLAALHARIAEDFSARPVERATLLHLGDYIDKGEDSAGVLSFLSDHRRPEGLEAVFLTGNHEAAMLAALAGGAGDVADWLWCGGRPTLASYALDPGAGPATWAGALPAGHLAFLRGLRRTHRAGGYFFTHAGVRPGVALEQQSAEDLIRIRQPFLSSEARHGAVVVHGHTARAEPEVRHNRINLDTAAWSGGPLTCGVFEGDRLGFIFG</sequence>
<dbReference type="PANTHER" id="PTHR42850:SF4">
    <property type="entry name" value="ZINC-DEPENDENT ENDOPOLYPHOSPHATASE"/>
    <property type="match status" value="1"/>
</dbReference>
<dbReference type="Gene3D" id="3.60.21.10">
    <property type="match status" value="1"/>
</dbReference>
<dbReference type="GO" id="GO:0008803">
    <property type="term" value="F:bis(5'-nucleosyl)-tetraphosphatase (symmetrical) activity"/>
    <property type="evidence" value="ECO:0007669"/>
    <property type="project" value="TreeGrafter"/>
</dbReference>
<proteinExistence type="predicted"/>
<comment type="caution">
    <text evidence="2">The sequence shown here is derived from an EMBL/GenBank/DDBJ whole genome shotgun (WGS) entry which is preliminary data.</text>
</comment>
<dbReference type="Proteomes" id="UP000188879">
    <property type="component" value="Unassembled WGS sequence"/>
</dbReference>
<dbReference type="AlphaFoldDB" id="A0A1V2H1Y5"/>
<evidence type="ECO:0000313" key="2">
    <source>
        <dbReference type="EMBL" id="ONG52213.1"/>
    </source>
</evidence>
<gene>
    <name evidence="2" type="ORF">BKE38_14920</name>
</gene>
<dbReference type="Pfam" id="PF00149">
    <property type="entry name" value="Metallophos"/>
    <property type="match status" value="1"/>
</dbReference>
<accession>A0A1V2H1Y5</accession>
<dbReference type="PANTHER" id="PTHR42850">
    <property type="entry name" value="METALLOPHOSPHOESTERASE"/>
    <property type="match status" value="1"/>
</dbReference>